<evidence type="ECO:0000256" key="2">
    <source>
        <dbReference type="ARBA" id="ARBA00023157"/>
    </source>
</evidence>
<feature type="disulfide bond" evidence="3">
    <location>
        <begin position="24"/>
        <end position="39"/>
    </location>
</feature>
<dbReference type="PRINTS" id="PR00602">
    <property type="entry name" value="BARWIN"/>
</dbReference>
<dbReference type="InterPro" id="IPR036861">
    <property type="entry name" value="Endochitinase-like_sf"/>
</dbReference>
<dbReference type="InterPro" id="IPR001153">
    <property type="entry name" value="Barwin_dom"/>
</dbReference>
<dbReference type="SUPFAM" id="SSF50685">
    <property type="entry name" value="Barwin-like endoglucanases"/>
    <property type="match status" value="1"/>
</dbReference>
<feature type="domain" description="Barwin" evidence="6">
    <location>
        <begin position="71"/>
        <end position="192"/>
    </location>
</feature>
<dbReference type="FunFam" id="3.30.60.10:FF:000001">
    <property type="entry name" value="Basic endochitinase"/>
    <property type="match status" value="1"/>
</dbReference>
<sequence>MARLSLGVMLLLCLVASAAAQAQCGRQAGNRKCPGRMCCSRWGYCGTTAEYCGAGCQSNCRPSSDDLSESISASNVKATSRSYNSEQNAWNLNAANAFCSTWDSDKPLEWRSKHAWTAFGGPVGPQGKDACGQCLKVTNAETGAQATVRIVDKCSNGGLDMDAAAFKQLDTNGKGNAQGFLMVNYEFVNCTAH</sequence>
<dbReference type="SMART" id="SM00270">
    <property type="entry name" value="ChtBD1"/>
    <property type="match status" value="1"/>
</dbReference>
<keyword evidence="1 3" id="KW-0147">Chitin-binding</keyword>
<feature type="disulfide bond" evidence="3">
    <location>
        <begin position="33"/>
        <end position="45"/>
    </location>
</feature>
<dbReference type="InterPro" id="IPR018371">
    <property type="entry name" value="Chitin-binding_1_CS"/>
</dbReference>
<dbReference type="SUPFAM" id="SSF57016">
    <property type="entry name" value="Plant lectins/antimicrobial peptides"/>
    <property type="match status" value="1"/>
</dbReference>
<dbReference type="CDD" id="cd00035">
    <property type="entry name" value="ChtBD1"/>
    <property type="match status" value="1"/>
</dbReference>
<comment type="caution">
    <text evidence="7">The sequence shown here is derived from an EMBL/GenBank/DDBJ whole genome shotgun (WGS) entry which is preliminary data.</text>
</comment>
<keyword evidence="4" id="KW-0732">Signal</keyword>
<dbReference type="PANTHER" id="PTHR46351">
    <property type="entry name" value="WOUND-INDUCED PROTEIN WIN2"/>
    <property type="match status" value="1"/>
</dbReference>
<evidence type="ECO:0000313" key="7">
    <source>
        <dbReference type="EMBL" id="OAY44247.1"/>
    </source>
</evidence>
<dbReference type="Proteomes" id="UP000091857">
    <property type="component" value="Chromosome 8"/>
</dbReference>
<dbReference type="EMBL" id="CM004394">
    <property type="protein sequence ID" value="OAY44247.1"/>
    <property type="molecule type" value="Genomic_DNA"/>
</dbReference>
<dbReference type="PANTHER" id="PTHR46351:SF3">
    <property type="entry name" value="WOUND-INDUCED PROTEIN WIN2"/>
    <property type="match status" value="1"/>
</dbReference>
<organism evidence="7 8">
    <name type="scientific">Manihot esculenta</name>
    <name type="common">Cassava</name>
    <name type="synonym">Jatropha manihot</name>
    <dbReference type="NCBI Taxonomy" id="3983"/>
    <lineage>
        <taxon>Eukaryota</taxon>
        <taxon>Viridiplantae</taxon>
        <taxon>Streptophyta</taxon>
        <taxon>Embryophyta</taxon>
        <taxon>Tracheophyta</taxon>
        <taxon>Spermatophyta</taxon>
        <taxon>Magnoliopsida</taxon>
        <taxon>eudicotyledons</taxon>
        <taxon>Gunneridae</taxon>
        <taxon>Pentapetalae</taxon>
        <taxon>rosids</taxon>
        <taxon>fabids</taxon>
        <taxon>Malpighiales</taxon>
        <taxon>Euphorbiaceae</taxon>
        <taxon>Crotonoideae</taxon>
        <taxon>Manihoteae</taxon>
        <taxon>Manihot</taxon>
    </lineage>
</organism>
<dbReference type="Gene3D" id="3.30.60.10">
    <property type="entry name" value="Endochitinase-like"/>
    <property type="match status" value="1"/>
</dbReference>
<proteinExistence type="predicted"/>
<dbReference type="Gene3D" id="2.40.40.10">
    <property type="entry name" value="RlpA-like domain"/>
    <property type="match status" value="1"/>
</dbReference>
<evidence type="ECO:0000256" key="4">
    <source>
        <dbReference type="SAM" id="SignalP"/>
    </source>
</evidence>
<evidence type="ECO:0000313" key="8">
    <source>
        <dbReference type="Proteomes" id="UP000091857"/>
    </source>
</evidence>
<dbReference type="PROSITE" id="PS00772">
    <property type="entry name" value="BARWIN_2"/>
    <property type="match status" value="1"/>
</dbReference>
<feature type="disulfide bond" evidence="3">
    <location>
        <begin position="56"/>
        <end position="60"/>
    </location>
</feature>
<dbReference type="Gramene" id="Manes.08G135300.1.v8.1">
    <property type="protein sequence ID" value="Manes.08G135300.1.v8.1.CDS"/>
    <property type="gene ID" value="Manes.08G135300.v8.1"/>
</dbReference>
<dbReference type="InterPro" id="IPR001002">
    <property type="entry name" value="Chitin-bd_1"/>
</dbReference>
<keyword evidence="8" id="KW-1185">Reference proteome</keyword>
<evidence type="ECO:0000256" key="1">
    <source>
        <dbReference type="ARBA" id="ARBA00022669"/>
    </source>
</evidence>
<dbReference type="PROSITE" id="PS50941">
    <property type="entry name" value="CHIT_BIND_I_2"/>
    <property type="match status" value="1"/>
</dbReference>
<dbReference type="GO" id="GO:0042742">
    <property type="term" value="P:defense response to bacterium"/>
    <property type="evidence" value="ECO:0007669"/>
    <property type="project" value="InterPro"/>
</dbReference>
<dbReference type="InterPro" id="IPR018226">
    <property type="entry name" value="Barwin_CS"/>
</dbReference>
<dbReference type="OMA" id="SIMFQAL"/>
<evidence type="ECO:0000259" key="5">
    <source>
        <dbReference type="PROSITE" id="PS50941"/>
    </source>
</evidence>
<keyword evidence="2 3" id="KW-1015">Disulfide bond</keyword>
<dbReference type="PRINTS" id="PR00451">
    <property type="entry name" value="CHITINBINDNG"/>
</dbReference>
<dbReference type="InterPro" id="IPR036908">
    <property type="entry name" value="RlpA-like_sf"/>
</dbReference>
<dbReference type="GO" id="GO:0004540">
    <property type="term" value="F:RNA nuclease activity"/>
    <property type="evidence" value="ECO:0007669"/>
    <property type="project" value="InterPro"/>
</dbReference>
<accession>A0A2C9VG26</accession>
<name>A0A2C9VG26_MANES</name>
<dbReference type="Pfam" id="PF00967">
    <property type="entry name" value="Barwin"/>
    <property type="match status" value="1"/>
</dbReference>
<feature type="domain" description="Chitin-binding type-1" evidence="5">
    <location>
        <begin position="21"/>
        <end position="62"/>
    </location>
</feature>
<evidence type="ECO:0000259" key="6">
    <source>
        <dbReference type="PROSITE" id="PS51174"/>
    </source>
</evidence>
<dbReference type="OrthoDB" id="5985073at2759"/>
<evidence type="ECO:0008006" key="9">
    <source>
        <dbReference type="Google" id="ProtNLM"/>
    </source>
</evidence>
<dbReference type="PROSITE" id="PS51174">
    <property type="entry name" value="BARWIN_3"/>
    <property type="match status" value="1"/>
</dbReference>
<reference evidence="8" key="1">
    <citation type="journal article" date="2016" name="Nat. Biotechnol.">
        <title>Sequencing wild and cultivated cassava and related species reveals extensive interspecific hybridization and genetic diversity.</title>
        <authorList>
            <person name="Bredeson J.V."/>
            <person name="Lyons J.B."/>
            <person name="Prochnik S.E."/>
            <person name="Wu G.A."/>
            <person name="Ha C.M."/>
            <person name="Edsinger-Gonzales E."/>
            <person name="Grimwood J."/>
            <person name="Schmutz J."/>
            <person name="Rabbi I.Y."/>
            <person name="Egesi C."/>
            <person name="Nauluvula P."/>
            <person name="Lebot V."/>
            <person name="Ndunguru J."/>
            <person name="Mkamilo G."/>
            <person name="Bart R.S."/>
            <person name="Setter T.L."/>
            <person name="Gleadow R.M."/>
            <person name="Kulakow P."/>
            <person name="Ferguson M.E."/>
            <person name="Rounsley S."/>
            <person name="Rokhsar D.S."/>
        </authorList>
    </citation>
    <scope>NUCLEOTIDE SEQUENCE [LARGE SCALE GENOMIC DNA]</scope>
    <source>
        <strain evidence="8">cv. AM560-2</strain>
    </source>
</reference>
<feature type="chain" id="PRO_5012316252" description="Chitin-binding type-1 domain-containing protein" evidence="4">
    <location>
        <begin position="21"/>
        <end position="193"/>
    </location>
</feature>
<dbReference type="InterPro" id="IPR044301">
    <property type="entry name" value="PR4"/>
</dbReference>
<feature type="disulfide bond" evidence="3">
    <location>
        <begin position="38"/>
        <end position="52"/>
    </location>
</feature>
<dbReference type="AlphaFoldDB" id="A0A2C9VG26"/>
<protein>
    <recommendedName>
        <fullName evidence="9">Chitin-binding type-1 domain-containing protein</fullName>
    </recommendedName>
</protein>
<feature type="signal peptide" evidence="4">
    <location>
        <begin position="1"/>
        <end position="20"/>
    </location>
</feature>
<dbReference type="GO" id="GO:0008061">
    <property type="term" value="F:chitin binding"/>
    <property type="evidence" value="ECO:0007669"/>
    <property type="project" value="UniProtKB-UniRule"/>
</dbReference>
<evidence type="ECO:0000256" key="3">
    <source>
        <dbReference type="PROSITE-ProRule" id="PRU00261"/>
    </source>
</evidence>
<dbReference type="PROSITE" id="PS00026">
    <property type="entry name" value="CHIT_BIND_I_1"/>
    <property type="match status" value="1"/>
</dbReference>
<gene>
    <name evidence="7" type="ORF">MANES_08G135300v8</name>
</gene>
<dbReference type="GO" id="GO:0050832">
    <property type="term" value="P:defense response to fungus"/>
    <property type="evidence" value="ECO:0007669"/>
    <property type="project" value="InterPro"/>
</dbReference>
<dbReference type="Pfam" id="PF00187">
    <property type="entry name" value="Chitin_bind_1"/>
    <property type="match status" value="1"/>
</dbReference>